<keyword evidence="2" id="KW-1185">Reference proteome</keyword>
<dbReference type="SMART" id="SM01236">
    <property type="entry name" value="Haem_oxygenase_2"/>
    <property type="match status" value="1"/>
</dbReference>
<gene>
    <name evidence="1" type="ORF">E1212_13625</name>
</gene>
<dbReference type="AlphaFoldDB" id="A0A4R4RMP4"/>
<dbReference type="OrthoDB" id="252872at2"/>
<reference evidence="1 2" key="1">
    <citation type="submission" date="2019-02" db="EMBL/GenBank/DDBJ databases">
        <title>Draft genome sequences of novel Actinobacteria.</title>
        <authorList>
            <person name="Sahin N."/>
            <person name="Ay H."/>
            <person name="Saygin H."/>
        </authorList>
    </citation>
    <scope>NUCLEOTIDE SEQUENCE [LARGE SCALE GENOMIC DNA]</scope>
    <source>
        <strain evidence="1 2">KC603</strain>
    </source>
</reference>
<dbReference type="InterPro" id="IPR016084">
    <property type="entry name" value="Haem_Oase-like_multi-hlx"/>
</dbReference>
<protein>
    <submittedName>
        <fullName evidence="1">Iron-containing redox enzyme family protein</fullName>
    </submittedName>
</protein>
<dbReference type="Gene3D" id="1.20.910.10">
    <property type="entry name" value="Heme oxygenase-like"/>
    <property type="match status" value="1"/>
</dbReference>
<dbReference type="SUPFAM" id="SSF48613">
    <property type="entry name" value="Heme oxygenase-like"/>
    <property type="match status" value="1"/>
</dbReference>
<proteinExistence type="predicted"/>
<name>A0A4R4RMP4_9ACTN</name>
<dbReference type="EMBL" id="SMKL01000026">
    <property type="protein sequence ID" value="TDC50977.1"/>
    <property type="molecule type" value="Genomic_DNA"/>
</dbReference>
<dbReference type="Pfam" id="PF14518">
    <property type="entry name" value="Haem_oxygenas_2"/>
    <property type="match status" value="1"/>
</dbReference>
<sequence length="322" mass="35767">MRVPKARGELSEALTAAMQAETTGTTDAAAAWSRAHTAEATDDADRHLALWTMYELAYRGFDDVDEALEWHPELLALRRSLEQGFERELREWFSPPELDEPFGDALFALIEGVDGVSLASFVQREATVEQTMELLRYRTIYHLKEADPTAWVVPRLTTGPKAALMELQYDEYGCGDPNRLHSHLFVRGLDAAGLRSDYGAYVDDVPVEVLVQNNAMSLFGLHRRLRGAALGHLAAFEATSSMPSRRMAQGLDRLGLPAEMIAYYDEHVEADAVHEQLAVRTICAALVEEEPAQAAEVAFGALTCLGLEDRFARRMLAEWGAE</sequence>
<dbReference type="Proteomes" id="UP000295621">
    <property type="component" value="Unassembled WGS sequence"/>
</dbReference>
<evidence type="ECO:0000313" key="1">
    <source>
        <dbReference type="EMBL" id="TDC50977.1"/>
    </source>
</evidence>
<accession>A0A4R4RMP4</accession>
<organism evidence="1 2">
    <name type="scientific">Jiangella ureilytica</name>
    <dbReference type="NCBI Taxonomy" id="2530374"/>
    <lineage>
        <taxon>Bacteria</taxon>
        <taxon>Bacillati</taxon>
        <taxon>Actinomycetota</taxon>
        <taxon>Actinomycetes</taxon>
        <taxon>Jiangellales</taxon>
        <taxon>Jiangellaceae</taxon>
        <taxon>Jiangella</taxon>
    </lineage>
</organism>
<evidence type="ECO:0000313" key="2">
    <source>
        <dbReference type="Proteomes" id="UP000295621"/>
    </source>
</evidence>
<dbReference type="RefSeq" id="WP_131983292.1">
    <property type="nucleotide sequence ID" value="NZ_SMKL01000026.1"/>
</dbReference>
<comment type="caution">
    <text evidence="1">The sequence shown here is derived from an EMBL/GenBank/DDBJ whole genome shotgun (WGS) entry which is preliminary data.</text>
</comment>